<dbReference type="PIRSF" id="PIRSF016557">
    <property type="entry name" value="Caps_synth_CpsB"/>
    <property type="match status" value="1"/>
</dbReference>
<evidence type="ECO:0000256" key="2">
    <source>
        <dbReference type="ARBA" id="ARBA00013064"/>
    </source>
</evidence>
<dbReference type="AlphaFoldDB" id="A0A2T0U976"/>
<dbReference type="SUPFAM" id="SSF89550">
    <property type="entry name" value="PHP domain-like"/>
    <property type="match status" value="1"/>
</dbReference>
<comment type="similarity">
    <text evidence="1">Belongs to the metallo-dependent hydrolases superfamily. CpsB/CapC family.</text>
</comment>
<proteinExistence type="inferred from homology"/>
<protein>
    <recommendedName>
        <fullName evidence="2">protein-tyrosine-phosphatase</fullName>
        <ecNumber evidence="2">3.1.3.48</ecNumber>
    </recommendedName>
</protein>
<organism evidence="5 6">
    <name type="scientific">Arcticibacter pallidicorallinus</name>
    <dbReference type="NCBI Taxonomy" id="1259464"/>
    <lineage>
        <taxon>Bacteria</taxon>
        <taxon>Pseudomonadati</taxon>
        <taxon>Bacteroidota</taxon>
        <taxon>Sphingobacteriia</taxon>
        <taxon>Sphingobacteriales</taxon>
        <taxon>Sphingobacteriaceae</taxon>
        <taxon>Arcticibacter</taxon>
    </lineage>
</organism>
<gene>
    <name evidence="5" type="ORF">B0I27_102250</name>
</gene>
<keyword evidence="3" id="KW-0378">Hydrolase</keyword>
<name>A0A2T0U976_9SPHI</name>
<dbReference type="GO" id="GO:0030145">
    <property type="term" value="F:manganese ion binding"/>
    <property type="evidence" value="ECO:0007669"/>
    <property type="project" value="InterPro"/>
</dbReference>
<comment type="caution">
    <text evidence="5">The sequence shown here is derived from an EMBL/GenBank/DDBJ whole genome shotgun (WGS) entry which is preliminary data.</text>
</comment>
<dbReference type="Pfam" id="PF19567">
    <property type="entry name" value="CpsB_CapC"/>
    <property type="match status" value="1"/>
</dbReference>
<dbReference type="OrthoDB" id="9788539at2"/>
<dbReference type="EMBL" id="PVTH01000002">
    <property type="protein sequence ID" value="PRY54483.1"/>
    <property type="molecule type" value="Genomic_DNA"/>
</dbReference>
<dbReference type="Gene3D" id="3.20.20.140">
    <property type="entry name" value="Metal-dependent hydrolases"/>
    <property type="match status" value="1"/>
</dbReference>
<dbReference type="Proteomes" id="UP000238034">
    <property type="component" value="Unassembled WGS sequence"/>
</dbReference>
<reference evidence="5 6" key="1">
    <citation type="submission" date="2018-03" db="EMBL/GenBank/DDBJ databases">
        <title>Genomic Encyclopedia of Type Strains, Phase III (KMG-III): the genomes of soil and plant-associated and newly described type strains.</title>
        <authorList>
            <person name="Whitman W."/>
        </authorList>
    </citation>
    <scope>NUCLEOTIDE SEQUENCE [LARGE SCALE GENOMIC DNA]</scope>
    <source>
        <strain evidence="5 6">CGMCC 1.9313</strain>
    </source>
</reference>
<evidence type="ECO:0000256" key="3">
    <source>
        <dbReference type="ARBA" id="ARBA00022801"/>
    </source>
</evidence>
<dbReference type="InterPro" id="IPR016667">
    <property type="entry name" value="Caps_polysacc_synth_CpsB/CapC"/>
</dbReference>
<dbReference type="EC" id="3.1.3.48" evidence="2"/>
<evidence type="ECO:0000313" key="5">
    <source>
        <dbReference type="EMBL" id="PRY54483.1"/>
    </source>
</evidence>
<sequence length="248" mass="28663">MFSSLNFFFKRPKKVTLEWMGVDMHSHILPGIDDGSRDLASSVGFIKGLSDLGVEKFICTPHIFTEVYPNSRQTIFPVLEQLRAELTRQGIDVQVEAAAEYMMDLDFMELLKNDEILPLHGKHVLVEMSYQVETRNVDQFIFDLNIKGYQPVLAHPERYIYYHSNFEQYRKLKEHGCILQVNLLSLAGYYGKAVKQVGLRLLKEKLIDVVGTDLHHIKHLEYITKFVKSGNAAKLLADYPVRNNELFR</sequence>
<evidence type="ECO:0000256" key="1">
    <source>
        <dbReference type="ARBA" id="ARBA00005750"/>
    </source>
</evidence>
<dbReference type="InterPro" id="IPR016195">
    <property type="entry name" value="Pol/histidinol_Pase-like"/>
</dbReference>
<keyword evidence="6" id="KW-1185">Reference proteome</keyword>
<dbReference type="PANTHER" id="PTHR39181:SF1">
    <property type="entry name" value="TYROSINE-PROTEIN PHOSPHATASE YWQE"/>
    <property type="match status" value="1"/>
</dbReference>
<dbReference type="GO" id="GO:0004725">
    <property type="term" value="F:protein tyrosine phosphatase activity"/>
    <property type="evidence" value="ECO:0007669"/>
    <property type="project" value="UniProtKB-EC"/>
</dbReference>
<evidence type="ECO:0000313" key="6">
    <source>
        <dbReference type="Proteomes" id="UP000238034"/>
    </source>
</evidence>
<dbReference type="PANTHER" id="PTHR39181">
    <property type="entry name" value="TYROSINE-PROTEIN PHOSPHATASE YWQE"/>
    <property type="match status" value="1"/>
</dbReference>
<evidence type="ECO:0000256" key="4">
    <source>
        <dbReference type="ARBA" id="ARBA00051722"/>
    </source>
</evidence>
<dbReference type="RefSeq" id="WP_106291717.1">
    <property type="nucleotide sequence ID" value="NZ_PVTH01000002.1"/>
</dbReference>
<accession>A0A2T0U976</accession>
<comment type="catalytic activity">
    <reaction evidence="4">
        <text>O-phospho-L-tyrosyl-[protein] + H2O = L-tyrosyl-[protein] + phosphate</text>
        <dbReference type="Rhea" id="RHEA:10684"/>
        <dbReference type="Rhea" id="RHEA-COMP:10136"/>
        <dbReference type="Rhea" id="RHEA-COMP:20101"/>
        <dbReference type="ChEBI" id="CHEBI:15377"/>
        <dbReference type="ChEBI" id="CHEBI:43474"/>
        <dbReference type="ChEBI" id="CHEBI:46858"/>
        <dbReference type="ChEBI" id="CHEBI:61978"/>
        <dbReference type="EC" id="3.1.3.48"/>
    </reaction>
</comment>